<evidence type="ECO:0000256" key="9">
    <source>
        <dbReference type="ARBA" id="ARBA00050665"/>
    </source>
</evidence>
<dbReference type="PROSITE" id="PS01046">
    <property type="entry name" value="LON_SER"/>
    <property type="match status" value="1"/>
</dbReference>
<dbReference type="InterPro" id="IPR020568">
    <property type="entry name" value="Ribosomal_Su5_D2-typ_SF"/>
</dbReference>
<dbReference type="InterPro" id="IPR027543">
    <property type="entry name" value="Lon_bac"/>
</dbReference>
<evidence type="ECO:0000259" key="12">
    <source>
        <dbReference type="PROSITE" id="PS51787"/>
    </source>
</evidence>
<evidence type="ECO:0000256" key="4">
    <source>
        <dbReference type="ARBA" id="ARBA00022741"/>
    </source>
</evidence>
<dbReference type="PRINTS" id="PR00830">
    <property type="entry name" value="ENDOLAPTASE"/>
</dbReference>
<keyword evidence="4" id="KW-0547">Nucleotide-binding</keyword>
<evidence type="ECO:0000256" key="6">
    <source>
        <dbReference type="ARBA" id="ARBA00022825"/>
    </source>
</evidence>
<dbReference type="EMBL" id="LNQE01000588">
    <property type="protein sequence ID" value="KUG25857.1"/>
    <property type="molecule type" value="Genomic_DNA"/>
</dbReference>
<dbReference type="NCBIfam" id="TIGR00763">
    <property type="entry name" value="lon"/>
    <property type="match status" value="1"/>
</dbReference>
<dbReference type="Gene3D" id="1.20.58.1480">
    <property type="match status" value="1"/>
</dbReference>
<dbReference type="InterPro" id="IPR003111">
    <property type="entry name" value="Lon_prtase_N"/>
</dbReference>
<dbReference type="Gene3D" id="1.20.5.5270">
    <property type="match status" value="1"/>
</dbReference>
<keyword evidence="6" id="KW-0720">Serine protease</keyword>
<dbReference type="SUPFAM" id="SSF88697">
    <property type="entry name" value="PUA domain-like"/>
    <property type="match status" value="1"/>
</dbReference>
<dbReference type="Gene3D" id="1.10.8.60">
    <property type="match status" value="1"/>
</dbReference>
<feature type="domain" description="Lon N-terminal" evidence="12">
    <location>
        <begin position="30"/>
        <end position="223"/>
    </location>
</feature>
<dbReference type="PANTHER" id="PTHR10046">
    <property type="entry name" value="ATP DEPENDENT LON PROTEASE FAMILY MEMBER"/>
    <property type="match status" value="1"/>
</dbReference>
<dbReference type="HAMAP" id="MF_01973">
    <property type="entry name" value="lon_bact"/>
    <property type="match status" value="1"/>
</dbReference>
<dbReference type="FunFam" id="3.40.50.300:FF:000021">
    <property type="entry name" value="Lon protease homolog"/>
    <property type="match status" value="1"/>
</dbReference>
<evidence type="ECO:0000259" key="11">
    <source>
        <dbReference type="PROSITE" id="PS51786"/>
    </source>
</evidence>
<dbReference type="SMART" id="SM00464">
    <property type="entry name" value="LON"/>
    <property type="match status" value="1"/>
</dbReference>
<dbReference type="GO" id="GO:0043565">
    <property type="term" value="F:sequence-specific DNA binding"/>
    <property type="evidence" value="ECO:0007669"/>
    <property type="project" value="InterPro"/>
</dbReference>
<dbReference type="InterPro" id="IPR008269">
    <property type="entry name" value="Lon_proteolytic"/>
</dbReference>
<dbReference type="SUPFAM" id="SSF52540">
    <property type="entry name" value="P-loop containing nucleoside triphosphate hydrolases"/>
    <property type="match status" value="1"/>
</dbReference>
<dbReference type="GO" id="GO:0004252">
    <property type="term" value="F:serine-type endopeptidase activity"/>
    <property type="evidence" value="ECO:0007669"/>
    <property type="project" value="UniProtKB-EC"/>
</dbReference>
<dbReference type="PIRSF" id="PIRSF001174">
    <property type="entry name" value="Lon_proteas"/>
    <property type="match status" value="1"/>
</dbReference>
<comment type="subcellular location">
    <subcellularLocation>
        <location evidence="1">Cytoplasm</location>
    </subcellularLocation>
</comment>
<dbReference type="PROSITE" id="PS51786">
    <property type="entry name" value="LON_PROTEOLYTIC"/>
    <property type="match status" value="1"/>
</dbReference>
<evidence type="ECO:0000256" key="5">
    <source>
        <dbReference type="ARBA" id="ARBA00022801"/>
    </source>
</evidence>
<dbReference type="InterPro" id="IPR027065">
    <property type="entry name" value="Lon_Prtase"/>
</dbReference>
<evidence type="ECO:0000256" key="2">
    <source>
        <dbReference type="ARBA" id="ARBA00022490"/>
    </source>
</evidence>
<feature type="domain" description="Lon proteolytic" evidence="11">
    <location>
        <begin position="620"/>
        <end position="801"/>
    </location>
</feature>
<evidence type="ECO:0000313" key="13">
    <source>
        <dbReference type="EMBL" id="KUG25857.1"/>
    </source>
</evidence>
<dbReference type="FunFam" id="1.20.5.5270:FF:000002">
    <property type="entry name" value="Lon protease homolog"/>
    <property type="match status" value="1"/>
</dbReference>
<dbReference type="Pfam" id="PF00004">
    <property type="entry name" value="AAA"/>
    <property type="match status" value="1"/>
</dbReference>
<evidence type="ECO:0000256" key="7">
    <source>
        <dbReference type="ARBA" id="ARBA00022840"/>
    </source>
</evidence>
<dbReference type="GO" id="GO:0016887">
    <property type="term" value="F:ATP hydrolysis activity"/>
    <property type="evidence" value="ECO:0007669"/>
    <property type="project" value="InterPro"/>
</dbReference>
<protein>
    <recommendedName>
        <fullName evidence="10">endopeptidase La</fullName>
        <ecNumber evidence="10">3.4.21.53</ecNumber>
    </recommendedName>
</protein>
<dbReference type="Gene3D" id="2.30.130.40">
    <property type="entry name" value="LON domain-like"/>
    <property type="match status" value="1"/>
</dbReference>
<dbReference type="InterPro" id="IPR003959">
    <property type="entry name" value="ATPase_AAA_core"/>
</dbReference>
<dbReference type="AlphaFoldDB" id="A0A0W8FYH0"/>
<dbReference type="Pfam" id="PF02190">
    <property type="entry name" value="LON_substr_bdg"/>
    <property type="match status" value="1"/>
</dbReference>
<proteinExistence type="inferred from homology"/>
<dbReference type="GO" id="GO:0030163">
    <property type="term" value="P:protein catabolic process"/>
    <property type="evidence" value="ECO:0007669"/>
    <property type="project" value="InterPro"/>
</dbReference>
<accession>A0A0W8FYH0</accession>
<dbReference type="InterPro" id="IPR014721">
    <property type="entry name" value="Ribsml_uS5_D2-typ_fold_subgr"/>
</dbReference>
<keyword evidence="3 13" id="KW-0645">Protease</keyword>
<dbReference type="PROSITE" id="PS51787">
    <property type="entry name" value="LON_N"/>
    <property type="match status" value="1"/>
</dbReference>
<comment type="catalytic activity">
    <reaction evidence="9">
        <text>Hydrolysis of proteins in presence of ATP.</text>
        <dbReference type="EC" id="3.4.21.53"/>
    </reaction>
</comment>
<dbReference type="GO" id="GO:0004176">
    <property type="term" value="F:ATP-dependent peptidase activity"/>
    <property type="evidence" value="ECO:0007669"/>
    <property type="project" value="InterPro"/>
</dbReference>
<dbReference type="GO" id="GO:0005737">
    <property type="term" value="C:cytoplasm"/>
    <property type="evidence" value="ECO:0007669"/>
    <property type="project" value="UniProtKB-SubCell"/>
</dbReference>
<keyword evidence="2" id="KW-0963">Cytoplasm</keyword>
<sequence>MKIIEKGIMEEKVKKINMENTIVDDIPTRLPVLPLRDTVIFPYMIFPVLVGREQSIRAANFSLENSKYIFLSAQTKANIEEPTINEIYKEGTIAKIIQILKLPNGLMKILVDGIIQGKIKNFVENKSFFEAEIEVILPGVEDPKEMNALVRQMTNMFKEYVKINRSIPIETISAYENIDELDRKLFYVAANINQSIEVKQQILQTFSLKDQFYEVIKILSSEVDILKVEKEIESKVQENISKTQRKFIIQEQIRILQDELGEDDAASPEFTKIREKIKKAKMPKPVEEKALEEFNKLKKTPPSSPESSVIRNYLEWLIDIPWKNKTKDNLDINNVRKILDDDHFSLDKPKERIVEHIAVLNLVKEMKGQILCFVGPPGVGKTSLGKSIARALDRKFVRISLGGVRDEAEIRGHRRTYIGSMPGKIIQSMKRAGTINPVMLLDEIDKMSMDFRGDPSSAMLEVLDPEQNHTFNDHYLDVDYDLSQVMFITTANIRYNIPLPLQDRMEIIELPGYLEFEKREIAKRHIIPKQIAAHGLDKFKIDFKEEAIAKIINEYTREAGVRNLEREISSTLRKTARSIIAESSKNGKKINTNKKFIIDETKIEKFLGVPKIRAQKSKSEPTIGSVNGLAWTSAGGDILLVEASVMPGSEKLNVTGQIGNVMKESAMAALSYLRANASEFGLQPHFNKGKEIHIHLPEGAIPKDGPSAGITLAMAMYSAVSSKVPKPDVAMTGEITLRGKILAIGGLNEKLLAARRNGMKIVLIPKENEKDLTEIKPEVKDGLKIIPVSTIGEAMPYVFSDFMKKNTRSSKKTKKV</sequence>
<dbReference type="InterPro" id="IPR054594">
    <property type="entry name" value="Lon_lid"/>
</dbReference>
<keyword evidence="7" id="KW-0067">ATP-binding</keyword>
<dbReference type="SUPFAM" id="SSF54211">
    <property type="entry name" value="Ribosomal protein S5 domain 2-like"/>
    <property type="match status" value="1"/>
</dbReference>
<dbReference type="EC" id="3.4.21.53" evidence="10"/>
<evidence type="ECO:0000256" key="8">
    <source>
        <dbReference type="ARBA" id="ARBA00023016"/>
    </source>
</evidence>
<evidence type="ECO:0000256" key="10">
    <source>
        <dbReference type="ARBA" id="ARBA00066743"/>
    </source>
</evidence>
<reference evidence="13" key="1">
    <citation type="journal article" date="2015" name="Proc. Natl. Acad. Sci. U.S.A.">
        <title>Networks of energetic and metabolic interactions define dynamics in microbial communities.</title>
        <authorList>
            <person name="Embree M."/>
            <person name="Liu J.K."/>
            <person name="Al-Bassam M.M."/>
            <person name="Zengler K."/>
        </authorList>
    </citation>
    <scope>NUCLEOTIDE SEQUENCE</scope>
</reference>
<evidence type="ECO:0000256" key="1">
    <source>
        <dbReference type="ARBA" id="ARBA00004496"/>
    </source>
</evidence>
<keyword evidence="5 13" id="KW-0378">Hydrolase</keyword>
<dbReference type="InterPro" id="IPR008268">
    <property type="entry name" value="Peptidase_S16_AS"/>
</dbReference>
<dbReference type="SMART" id="SM00382">
    <property type="entry name" value="AAA"/>
    <property type="match status" value="1"/>
</dbReference>
<dbReference type="GO" id="GO:0005524">
    <property type="term" value="F:ATP binding"/>
    <property type="evidence" value="ECO:0007669"/>
    <property type="project" value="UniProtKB-KW"/>
</dbReference>
<dbReference type="Pfam" id="PF22667">
    <property type="entry name" value="Lon_lid"/>
    <property type="match status" value="1"/>
</dbReference>
<dbReference type="Gene3D" id="3.30.230.10">
    <property type="match status" value="1"/>
</dbReference>
<gene>
    <name evidence="13" type="ORF">ASZ90_004318</name>
</gene>
<dbReference type="GO" id="GO:0006508">
    <property type="term" value="P:proteolysis"/>
    <property type="evidence" value="ECO:0007669"/>
    <property type="project" value="UniProtKB-KW"/>
</dbReference>
<comment type="caution">
    <text evidence="13">The sequence shown here is derived from an EMBL/GenBank/DDBJ whole genome shotgun (WGS) entry which is preliminary data.</text>
</comment>
<name>A0A0W8FYH0_9ZZZZ</name>
<dbReference type="InterPro" id="IPR046336">
    <property type="entry name" value="Lon_prtase_N_sf"/>
</dbReference>
<organism evidence="13">
    <name type="scientific">hydrocarbon metagenome</name>
    <dbReference type="NCBI Taxonomy" id="938273"/>
    <lineage>
        <taxon>unclassified sequences</taxon>
        <taxon>metagenomes</taxon>
        <taxon>ecological metagenomes</taxon>
    </lineage>
</organism>
<keyword evidence="8" id="KW-0346">Stress response</keyword>
<dbReference type="InterPro" id="IPR004815">
    <property type="entry name" value="Lon_bac/euk-typ"/>
</dbReference>
<dbReference type="InterPro" id="IPR003593">
    <property type="entry name" value="AAA+_ATPase"/>
</dbReference>
<evidence type="ECO:0000256" key="3">
    <source>
        <dbReference type="ARBA" id="ARBA00022670"/>
    </source>
</evidence>
<dbReference type="Pfam" id="PF05362">
    <property type="entry name" value="Lon_C"/>
    <property type="match status" value="1"/>
</dbReference>
<dbReference type="InterPro" id="IPR027417">
    <property type="entry name" value="P-loop_NTPase"/>
</dbReference>
<dbReference type="CDD" id="cd19500">
    <property type="entry name" value="RecA-like_Lon"/>
    <property type="match status" value="1"/>
</dbReference>
<dbReference type="InterPro" id="IPR015947">
    <property type="entry name" value="PUA-like_sf"/>
</dbReference>
<dbReference type="Gene3D" id="3.40.50.300">
    <property type="entry name" value="P-loop containing nucleotide triphosphate hydrolases"/>
    <property type="match status" value="1"/>
</dbReference>